<dbReference type="Gene3D" id="3.40.630.30">
    <property type="match status" value="1"/>
</dbReference>
<gene>
    <name evidence="4" type="ordered locus">Mesil_0047</name>
</gene>
<dbReference type="Pfam" id="PF00583">
    <property type="entry name" value="Acetyltransf_1"/>
    <property type="match status" value="2"/>
</dbReference>
<keyword evidence="1" id="KW-0808">Transferase</keyword>
<dbReference type="CDD" id="cd04301">
    <property type="entry name" value="NAT_SF"/>
    <property type="match status" value="2"/>
</dbReference>
<dbReference type="KEGG" id="msv:Mesil_0047"/>
<evidence type="ECO:0000256" key="2">
    <source>
        <dbReference type="ARBA" id="ARBA00023315"/>
    </source>
</evidence>
<dbReference type="EMBL" id="CP002042">
    <property type="protein sequence ID" value="ADH61995.1"/>
    <property type="molecule type" value="Genomic_DNA"/>
</dbReference>
<accession>D7BG74</accession>
<dbReference type="AlphaFoldDB" id="D7BG74"/>
<dbReference type="eggNOG" id="COG0456">
    <property type="taxonomic scope" value="Bacteria"/>
</dbReference>
<proteinExistence type="predicted"/>
<dbReference type="OrthoDB" id="24907at2"/>
<keyword evidence="5" id="KW-1185">Reference proteome</keyword>
<dbReference type="InterPro" id="IPR000182">
    <property type="entry name" value="GNAT_dom"/>
</dbReference>
<protein>
    <submittedName>
        <fullName evidence="4">GCN5-related N-acetyltransferase</fullName>
    </submittedName>
</protein>
<evidence type="ECO:0000313" key="4">
    <source>
        <dbReference type="EMBL" id="ADH61995.1"/>
    </source>
</evidence>
<evidence type="ECO:0000256" key="1">
    <source>
        <dbReference type="ARBA" id="ARBA00022679"/>
    </source>
</evidence>
<reference evidence="4 5" key="1">
    <citation type="journal article" date="2010" name="Stand. Genomic Sci.">
        <title>Complete genome sequence of Meiothermus silvanus type strain (VI-R2).</title>
        <authorList>
            <person name="Sikorski J."/>
            <person name="Tindall B.J."/>
            <person name="Lowry S."/>
            <person name="Lucas S."/>
            <person name="Nolan M."/>
            <person name="Copeland A."/>
            <person name="Glavina Del Rio T."/>
            <person name="Tice H."/>
            <person name="Cheng J.F."/>
            <person name="Han C."/>
            <person name="Pitluck S."/>
            <person name="Liolios K."/>
            <person name="Ivanova N."/>
            <person name="Mavromatis K."/>
            <person name="Mikhailova N."/>
            <person name="Pati A."/>
            <person name="Goodwin L."/>
            <person name="Chen A."/>
            <person name="Palaniappan K."/>
            <person name="Land M."/>
            <person name="Hauser L."/>
            <person name="Chang Y.J."/>
            <person name="Jeffries C.D."/>
            <person name="Rohde M."/>
            <person name="Goker M."/>
            <person name="Woyke T."/>
            <person name="Bristow J."/>
            <person name="Eisen J.A."/>
            <person name="Markowitz V."/>
            <person name="Hugenholtz P."/>
            <person name="Kyrpides N.C."/>
            <person name="Klenk H.P."/>
            <person name="Lapidus A."/>
        </authorList>
    </citation>
    <scope>NUCLEOTIDE SEQUENCE [LARGE SCALE GENOMIC DNA]</scope>
    <source>
        <strain evidence="5">ATCC 700542 / DSM 9946 / VI-R2</strain>
    </source>
</reference>
<dbReference type="PANTHER" id="PTHR43877:SF6">
    <property type="entry name" value="GCN5-RELATED N-ACETYLTRANSFERASE"/>
    <property type="match status" value="1"/>
</dbReference>
<dbReference type="PROSITE" id="PS51186">
    <property type="entry name" value="GNAT"/>
    <property type="match status" value="2"/>
</dbReference>
<dbReference type="PANTHER" id="PTHR43877">
    <property type="entry name" value="AMINOALKYLPHOSPHONATE N-ACETYLTRANSFERASE-RELATED-RELATED"/>
    <property type="match status" value="1"/>
</dbReference>
<sequence>MSLLIRLARKPQDFLRVAEILNAVEPEWPVTAGMLEHWDKNHDPKYHRAEFVAELDAQIVGLGSIGEDRWAYEPGKFVFDIQVHPEFQGRGVGRAIYDHLIEHVQLMNPTLLQVGTRENRPRARAFLERRGFVETWRRYESWLETRDFDCSLYTDLAERVKRAGLEIKSWGELSADPDAPRKLWELDWLLLQDVPMGLKFVKRDLEQWIKEEIQDPHFVPQACFIALDPNREDPLTGSYVGYSQLTRNPAGFWGINMTGVLREYRGKGVAKALKLEGIRYVKEHGGEQIRTTNDPPNSAMLAMNLDLGFRRQPSLLRYQKALDGRKIEPFDAEKYMRGR</sequence>
<feature type="domain" description="N-acetyltransferase" evidence="3">
    <location>
        <begin position="181"/>
        <end position="337"/>
    </location>
</feature>
<dbReference type="GO" id="GO:0016747">
    <property type="term" value="F:acyltransferase activity, transferring groups other than amino-acyl groups"/>
    <property type="evidence" value="ECO:0007669"/>
    <property type="project" value="InterPro"/>
</dbReference>
<dbReference type="InterPro" id="IPR050832">
    <property type="entry name" value="Bact_Acetyltransf"/>
</dbReference>
<dbReference type="SUPFAM" id="SSF55729">
    <property type="entry name" value="Acyl-CoA N-acyltransferases (Nat)"/>
    <property type="match status" value="2"/>
</dbReference>
<feature type="domain" description="N-acetyltransferase" evidence="3">
    <location>
        <begin position="3"/>
        <end position="149"/>
    </location>
</feature>
<dbReference type="Proteomes" id="UP000001916">
    <property type="component" value="Chromosome"/>
</dbReference>
<dbReference type="HOGENOM" id="CLU_069610_0_0_0"/>
<evidence type="ECO:0000259" key="3">
    <source>
        <dbReference type="PROSITE" id="PS51186"/>
    </source>
</evidence>
<keyword evidence="2" id="KW-0012">Acyltransferase</keyword>
<dbReference type="STRING" id="526227.Mesil_0047"/>
<name>D7BG74_ALLS1</name>
<evidence type="ECO:0000313" key="5">
    <source>
        <dbReference type="Proteomes" id="UP000001916"/>
    </source>
</evidence>
<organism evidence="4 5">
    <name type="scientific">Allomeiothermus silvanus (strain ATCC 700542 / DSM 9946 / NBRC 106475 / NCIMB 13440 / VI-R2)</name>
    <name type="common">Thermus silvanus</name>
    <dbReference type="NCBI Taxonomy" id="526227"/>
    <lineage>
        <taxon>Bacteria</taxon>
        <taxon>Thermotogati</taxon>
        <taxon>Deinococcota</taxon>
        <taxon>Deinococci</taxon>
        <taxon>Thermales</taxon>
        <taxon>Thermaceae</taxon>
        <taxon>Allomeiothermus</taxon>
    </lineage>
</organism>
<dbReference type="InterPro" id="IPR016181">
    <property type="entry name" value="Acyl_CoA_acyltransferase"/>
</dbReference>
<dbReference type="RefSeq" id="WP_013156603.1">
    <property type="nucleotide sequence ID" value="NC_014212.1"/>
</dbReference>